<feature type="region of interest" description="Disordered" evidence="1">
    <location>
        <begin position="412"/>
        <end position="507"/>
    </location>
</feature>
<feature type="compositionally biased region" description="Low complexity" evidence="1">
    <location>
        <begin position="315"/>
        <end position="324"/>
    </location>
</feature>
<proteinExistence type="predicted"/>
<evidence type="ECO:0000313" key="2">
    <source>
        <dbReference type="EMBL" id="CEJ82529.1"/>
    </source>
</evidence>
<sequence>MALWTTSYPIDTGDRDPSFMWADTDPSSAGTDAAHGDIFSQFLDFEGGVTSGEAHLGHTAVVDPLFLDPLAQHPPAHDGSASSGVSTADDFDFLSSSSHIDPPMSAASYEIDPSALTLFGEKNVAADAQQPPFFSDTEIEKLEALSVHSPVKLASEPPSPTLAPATITAPKTRKATGTATRKSKKIVDALSSTIRKATMRKTRKGAAQDVAAAAAAEGPDRPASPVNDAPLKPAKQRGAAGRRVQTQHQVPRMPDSPPLHVDTANFIHGQPEDPFASDTSPTHGAVPMRYYSQGGLGTPMDSPTRKSETDLSVNHQAQQQQQQQQHQLFAAFLQWQQENGISPSVEASQQWEYFAQHAQSNNPAWANANLAMHTQHGQLPYEYTQQMQDASGLMIHMPQPRPPVVNDLSLSAQTYLPPPAPQERASRPPKAPSAGARHRTVSSSPMRKQRGPSASPTSGSGAGSGVAASNQRQSRHSSGGSVSSVRSASGRLPGSMPGTPCSVRKRRSVTGTTLNTSAIDDSGPVAAPAAPSGGFQIGFVNFTPNDGSALMTGVAPSGSSKTKARREKEAQDKRRRLSEAAMKAVAAAGGDIEKLREQGFEF</sequence>
<dbReference type="STRING" id="1531966.A0A0A1TAX5"/>
<feature type="region of interest" description="Disordered" evidence="1">
    <location>
        <begin position="151"/>
        <end position="183"/>
    </location>
</feature>
<evidence type="ECO:0000256" key="1">
    <source>
        <dbReference type="SAM" id="MobiDB-lite"/>
    </source>
</evidence>
<evidence type="ECO:0000313" key="3">
    <source>
        <dbReference type="Proteomes" id="UP000039046"/>
    </source>
</evidence>
<feature type="compositionally biased region" description="Low complexity" evidence="1">
    <location>
        <begin position="476"/>
        <end position="491"/>
    </location>
</feature>
<dbReference type="Proteomes" id="UP000039046">
    <property type="component" value="Unassembled WGS sequence"/>
</dbReference>
<accession>A0A0A1TAX5</accession>
<protein>
    <submittedName>
        <fullName evidence="2">Putative WetA</fullName>
    </submittedName>
</protein>
<feature type="compositionally biased region" description="Low complexity" evidence="1">
    <location>
        <begin position="207"/>
        <end position="216"/>
    </location>
</feature>
<feature type="compositionally biased region" description="Low complexity" evidence="1">
    <location>
        <begin position="451"/>
        <end position="469"/>
    </location>
</feature>
<dbReference type="OrthoDB" id="2575228at2759"/>
<organism evidence="2 3">
    <name type="scientific">[Torrubiella] hemipterigena</name>
    <dbReference type="NCBI Taxonomy" id="1531966"/>
    <lineage>
        <taxon>Eukaryota</taxon>
        <taxon>Fungi</taxon>
        <taxon>Dikarya</taxon>
        <taxon>Ascomycota</taxon>
        <taxon>Pezizomycotina</taxon>
        <taxon>Sordariomycetes</taxon>
        <taxon>Hypocreomycetidae</taxon>
        <taxon>Hypocreales</taxon>
        <taxon>Clavicipitaceae</taxon>
        <taxon>Clavicipitaceae incertae sedis</taxon>
        <taxon>'Torrubiella' clade</taxon>
    </lineage>
</organism>
<dbReference type="AlphaFoldDB" id="A0A0A1TAX5"/>
<keyword evidence="3" id="KW-1185">Reference proteome</keyword>
<dbReference type="EMBL" id="CDHN01000001">
    <property type="protein sequence ID" value="CEJ82529.1"/>
    <property type="molecule type" value="Genomic_DNA"/>
</dbReference>
<feature type="region of interest" description="Disordered" evidence="1">
    <location>
        <begin position="294"/>
        <end position="324"/>
    </location>
</feature>
<dbReference type="HOGENOM" id="CLU_020420_0_0_1"/>
<feature type="region of interest" description="Disordered" evidence="1">
    <location>
        <begin position="550"/>
        <end position="578"/>
    </location>
</feature>
<name>A0A0A1TAX5_9HYPO</name>
<reference evidence="2 3" key="1">
    <citation type="journal article" date="2015" name="Genome Announc.">
        <title>Draft Genome Sequence and Gene Annotation of the Entomopathogenic Fungus Verticillium hemipterigenum.</title>
        <authorList>
            <person name="Horn F."/>
            <person name="Habel A."/>
            <person name="Scharf D.H."/>
            <person name="Dworschak J."/>
            <person name="Brakhage A.A."/>
            <person name="Guthke R."/>
            <person name="Hertweck C."/>
            <person name="Linde J."/>
        </authorList>
    </citation>
    <scope>NUCLEOTIDE SEQUENCE [LARGE SCALE GENOMIC DNA]</scope>
</reference>
<gene>
    <name evidence="2" type="ORF">VHEMI02588</name>
</gene>
<feature type="region of interest" description="Disordered" evidence="1">
    <location>
        <begin position="197"/>
        <end position="258"/>
    </location>
</feature>